<comment type="caution">
    <text evidence="1">The sequence shown here is derived from an EMBL/GenBank/DDBJ whole genome shotgun (WGS) entry which is preliminary data.</text>
</comment>
<proteinExistence type="predicted"/>
<protein>
    <submittedName>
        <fullName evidence="1">Uncharacterized protein</fullName>
    </submittedName>
</protein>
<accession>A0A2W5TNE2</accession>
<dbReference type="AlphaFoldDB" id="A0A2W5TNE2"/>
<dbReference type="Proteomes" id="UP000249061">
    <property type="component" value="Unassembled WGS sequence"/>
</dbReference>
<reference evidence="1 2" key="1">
    <citation type="submission" date="2017-08" db="EMBL/GenBank/DDBJ databases">
        <title>Infants hospitalized years apart are colonized by the same room-sourced microbial strains.</title>
        <authorList>
            <person name="Brooks B."/>
            <person name="Olm M.R."/>
            <person name="Firek B.A."/>
            <person name="Baker R."/>
            <person name="Thomas B.C."/>
            <person name="Morowitz M.J."/>
            <person name="Banfield J.F."/>
        </authorList>
    </citation>
    <scope>NUCLEOTIDE SEQUENCE [LARGE SCALE GENOMIC DNA]</scope>
    <source>
        <strain evidence="1">S2_003_000_R2_14</strain>
    </source>
</reference>
<organism evidence="1 2">
    <name type="scientific">Archangium gephyra</name>
    <dbReference type="NCBI Taxonomy" id="48"/>
    <lineage>
        <taxon>Bacteria</taxon>
        <taxon>Pseudomonadati</taxon>
        <taxon>Myxococcota</taxon>
        <taxon>Myxococcia</taxon>
        <taxon>Myxococcales</taxon>
        <taxon>Cystobacterineae</taxon>
        <taxon>Archangiaceae</taxon>
        <taxon>Archangium</taxon>
    </lineage>
</organism>
<gene>
    <name evidence="1" type="ORF">DI536_07900</name>
</gene>
<name>A0A2W5TNE2_9BACT</name>
<evidence type="ECO:0000313" key="2">
    <source>
        <dbReference type="Proteomes" id="UP000249061"/>
    </source>
</evidence>
<sequence length="183" mass="20039">MGDMGWKVSSTYATALAASLRHFGQFEAVRAELRDEPRRFVDEPGVQRWWPGGELCTVLSTWETLRGRSAVIQGNIWAAHSRQGPLIKPLASVLLAFSREPAAALMSRLPTFLEAGVRGVIGTFEPRQGGGGGHVTFTFPNEVPAAVSPVWHGLFDFGFALARQGRIASEKLEPTAHHYDVAW</sequence>
<dbReference type="EMBL" id="QFQP01000005">
    <property type="protein sequence ID" value="PZR15367.1"/>
    <property type="molecule type" value="Genomic_DNA"/>
</dbReference>
<evidence type="ECO:0000313" key="1">
    <source>
        <dbReference type="EMBL" id="PZR15367.1"/>
    </source>
</evidence>